<dbReference type="AlphaFoldDB" id="A0A286UVL2"/>
<comment type="caution">
    <text evidence="4">The sequence shown here is derived from an EMBL/GenBank/DDBJ whole genome shotgun (WGS) entry which is preliminary data.</text>
</comment>
<evidence type="ECO:0000256" key="1">
    <source>
        <dbReference type="ARBA" id="ARBA00022737"/>
    </source>
</evidence>
<dbReference type="GO" id="GO:0006355">
    <property type="term" value="P:regulation of DNA-templated transcription"/>
    <property type="evidence" value="ECO:0007669"/>
    <property type="project" value="InterPro"/>
</dbReference>
<accession>A0A286UVL2</accession>
<feature type="compositionally biased region" description="Polar residues" evidence="3">
    <location>
        <begin position="1"/>
        <end position="14"/>
    </location>
</feature>
<protein>
    <submittedName>
        <fullName evidence="4">Uncharacterized protein</fullName>
    </submittedName>
</protein>
<keyword evidence="2" id="KW-0238">DNA-binding</keyword>
<reference evidence="4 5" key="1">
    <citation type="journal article" date="2017" name="Mol. Ecol.">
        <title>Comparative and population genomic landscape of Phellinus noxius: A hypervariable fungus causing root rot in trees.</title>
        <authorList>
            <person name="Chung C.L."/>
            <person name="Lee T.J."/>
            <person name="Akiba M."/>
            <person name="Lee H.H."/>
            <person name="Kuo T.H."/>
            <person name="Liu D."/>
            <person name="Ke H.M."/>
            <person name="Yokoi T."/>
            <person name="Roa M.B."/>
            <person name="Lu M.J."/>
            <person name="Chang Y.Y."/>
            <person name="Ann P.J."/>
            <person name="Tsai J.N."/>
            <person name="Chen C.Y."/>
            <person name="Tzean S.S."/>
            <person name="Ota Y."/>
            <person name="Hattori T."/>
            <person name="Sahashi N."/>
            <person name="Liou R.F."/>
            <person name="Kikuchi T."/>
            <person name="Tsai I.J."/>
        </authorList>
    </citation>
    <scope>NUCLEOTIDE SEQUENCE [LARGE SCALE GENOMIC DNA]</scope>
    <source>
        <strain evidence="4 5">FFPRI411160</strain>
    </source>
</reference>
<dbReference type="SMART" id="SM00384">
    <property type="entry name" value="AT_hook"/>
    <property type="match status" value="3"/>
</dbReference>
<keyword evidence="5" id="KW-1185">Reference proteome</keyword>
<organism evidence="4 5">
    <name type="scientific">Pyrrhoderma noxium</name>
    <dbReference type="NCBI Taxonomy" id="2282107"/>
    <lineage>
        <taxon>Eukaryota</taxon>
        <taxon>Fungi</taxon>
        <taxon>Dikarya</taxon>
        <taxon>Basidiomycota</taxon>
        <taxon>Agaricomycotina</taxon>
        <taxon>Agaricomycetes</taxon>
        <taxon>Hymenochaetales</taxon>
        <taxon>Hymenochaetaceae</taxon>
        <taxon>Pyrrhoderma</taxon>
    </lineage>
</organism>
<dbReference type="EMBL" id="NBII01000001">
    <property type="protein sequence ID" value="PAV23636.1"/>
    <property type="molecule type" value="Genomic_DNA"/>
</dbReference>
<evidence type="ECO:0000313" key="4">
    <source>
        <dbReference type="EMBL" id="PAV23636.1"/>
    </source>
</evidence>
<feature type="compositionally biased region" description="Basic residues" evidence="3">
    <location>
        <begin position="77"/>
        <end position="86"/>
    </location>
</feature>
<feature type="region of interest" description="Disordered" evidence="3">
    <location>
        <begin position="1"/>
        <end position="117"/>
    </location>
</feature>
<dbReference type="InterPro" id="IPR017956">
    <property type="entry name" value="AT_hook_DNA-bd_motif"/>
</dbReference>
<dbReference type="PRINTS" id="PR00930">
    <property type="entry name" value="HIGHMOBLTYIY"/>
</dbReference>
<dbReference type="InterPro" id="IPR000116">
    <property type="entry name" value="HMGA"/>
</dbReference>
<feature type="compositionally biased region" description="Basic residues" evidence="3">
    <location>
        <begin position="32"/>
        <end position="44"/>
    </location>
</feature>
<dbReference type="GO" id="GO:0003677">
    <property type="term" value="F:DNA binding"/>
    <property type="evidence" value="ECO:0007669"/>
    <property type="project" value="UniProtKB-KW"/>
</dbReference>
<name>A0A286UVL2_9AGAM</name>
<proteinExistence type="predicted"/>
<dbReference type="Pfam" id="PF02178">
    <property type="entry name" value="AT_hook"/>
    <property type="match status" value="3"/>
</dbReference>
<gene>
    <name evidence="4" type="ORF">PNOK_0070400</name>
</gene>
<keyword evidence="1" id="KW-0677">Repeat</keyword>
<dbReference type="InParanoid" id="A0A286UVL2"/>
<dbReference type="GO" id="GO:0005634">
    <property type="term" value="C:nucleus"/>
    <property type="evidence" value="ECO:0007669"/>
    <property type="project" value="InterPro"/>
</dbReference>
<evidence type="ECO:0000256" key="2">
    <source>
        <dbReference type="ARBA" id="ARBA00023125"/>
    </source>
</evidence>
<dbReference type="Proteomes" id="UP000217199">
    <property type="component" value="Unassembled WGS sequence"/>
</dbReference>
<evidence type="ECO:0000256" key="3">
    <source>
        <dbReference type="SAM" id="MobiDB-lite"/>
    </source>
</evidence>
<sequence length="117" mass="12489">MSASPTTAQDPAKQTDNEGGGSHSDQGQPVQKRGRGRPKGSKNKSKPEGNVPAAASGEPGRKRGRPRKVPDNEQPKAKKPRGRPKKQGTTNATKPGANDEDDVEDQQPVKKRSRTTT</sequence>
<dbReference type="GO" id="GO:0000785">
    <property type="term" value="C:chromatin"/>
    <property type="evidence" value="ECO:0007669"/>
    <property type="project" value="InterPro"/>
</dbReference>
<dbReference type="PRINTS" id="PR00929">
    <property type="entry name" value="ATHOOK"/>
</dbReference>
<evidence type="ECO:0000313" key="5">
    <source>
        <dbReference type="Proteomes" id="UP000217199"/>
    </source>
</evidence>